<dbReference type="GO" id="GO:0016757">
    <property type="term" value="F:glycosyltransferase activity"/>
    <property type="evidence" value="ECO:0007669"/>
    <property type="project" value="InterPro"/>
</dbReference>
<proteinExistence type="predicted"/>
<name>A0A0L0MEK8_9BURK</name>
<dbReference type="SUPFAM" id="SSF53756">
    <property type="entry name" value="UDP-Glycosyltransferase/glycogen phosphorylase"/>
    <property type="match status" value="1"/>
</dbReference>
<dbReference type="PANTHER" id="PTHR12526">
    <property type="entry name" value="GLYCOSYLTRANSFERASE"/>
    <property type="match status" value="1"/>
</dbReference>
<evidence type="ECO:0000259" key="1">
    <source>
        <dbReference type="Pfam" id="PF00534"/>
    </source>
</evidence>
<protein>
    <submittedName>
        <fullName evidence="2">Glycosyl transferase, group 1</fullName>
    </submittedName>
</protein>
<keyword evidence="2" id="KW-0808">Transferase</keyword>
<dbReference type="OrthoDB" id="570545at2"/>
<dbReference type="EMBL" id="LFJJ01000063">
    <property type="protein sequence ID" value="KND60414.1"/>
    <property type="molecule type" value="Genomic_DNA"/>
</dbReference>
<comment type="caution">
    <text evidence="2">The sequence shown here is derived from an EMBL/GenBank/DDBJ whole genome shotgun (WGS) entry which is preliminary data.</text>
</comment>
<reference evidence="3" key="1">
    <citation type="submission" date="2015-06" db="EMBL/GenBank/DDBJ databases">
        <title>Comparative genomics of Burkholderia leaf nodule symbionts.</title>
        <authorList>
            <person name="Carlier A."/>
            <person name="Eberl L."/>
            <person name="Pinto-Carbo M."/>
        </authorList>
    </citation>
    <scope>NUCLEOTIDE SEQUENCE [LARGE SCALE GENOMIC DNA]</scope>
    <source>
        <strain evidence="3">UZHbot4</strain>
    </source>
</reference>
<dbReference type="InterPro" id="IPR001296">
    <property type="entry name" value="Glyco_trans_1"/>
</dbReference>
<dbReference type="Gene3D" id="3.40.50.2000">
    <property type="entry name" value="Glycogen Phosphorylase B"/>
    <property type="match status" value="2"/>
</dbReference>
<dbReference type="Proteomes" id="UP000036959">
    <property type="component" value="Unassembled WGS sequence"/>
</dbReference>
<gene>
    <name evidence="2" type="ORF">BVER_03868c</name>
</gene>
<accession>A0A0L0MEK8</accession>
<sequence>MLEGLVQSNALSDSVQFVGHKSDREEIYTSGSIFCLVSRYEGFPLALFEAASYGLPIVSVDCASGPREMFALGEVGRLVPVDDRSRLADALIELAKDSGARDHCGREARKTAEVFSFESFGKRWRQYATSLHAMRGRTS</sequence>
<organism evidence="2 3">
    <name type="scientific">Candidatus Burkholderia verschuerenii</name>
    <dbReference type="NCBI Taxonomy" id="242163"/>
    <lineage>
        <taxon>Bacteria</taxon>
        <taxon>Pseudomonadati</taxon>
        <taxon>Pseudomonadota</taxon>
        <taxon>Betaproteobacteria</taxon>
        <taxon>Burkholderiales</taxon>
        <taxon>Burkholderiaceae</taxon>
        <taxon>Burkholderia</taxon>
    </lineage>
</organism>
<evidence type="ECO:0000313" key="3">
    <source>
        <dbReference type="Proteomes" id="UP000036959"/>
    </source>
</evidence>
<dbReference type="PATRIC" id="fig|242163.4.peg.6072"/>
<keyword evidence="3" id="KW-1185">Reference proteome</keyword>
<dbReference type="AlphaFoldDB" id="A0A0L0MEK8"/>
<feature type="domain" description="Glycosyl transferase family 1" evidence="1">
    <location>
        <begin position="2"/>
        <end position="110"/>
    </location>
</feature>
<dbReference type="PANTHER" id="PTHR12526:SF630">
    <property type="entry name" value="GLYCOSYLTRANSFERASE"/>
    <property type="match status" value="1"/>
</dbReference>
<dbReference type="Pfam" id="PF00534">
    <property type="entry name" value="Glycos_transf_1"/>
    <property type="match status" value="1"/>
</dbReference>
<evidence type="ECO:0000313" key="2">
    <source>
        <dbReference type="EMBL" id="KND60414.1"/>
    </source>
</evidence>